<dbReference type="SUPFAM" id="SSF53448">
    <property type="entry name" value="Nucleotide-diphospho-sugar transferases"/>
    <property type="match status" value="1"/>
</dbReference>
<dbReference type="Proteomes" id="UP000807825">
    <property type="component" value="Unassembled WGS sequence"/>
</dbReference>
<sequence length="327" mass="37140">MNHPRVTVLMSVYNDQGYLAQAVESILNQSFRDFEFLIIDDGSPDPLDALHSFSDPRIVVRTQENIGLTRSLNKGIALARGDFIARMDADDVSAPQRLEVQVAELQSHPRLDLVGSSFDVVDAEGRLIERKELIIDPVYRLWRLQFHNNYGHGTVMFRKKAVMNIGMYNEDLLYAQDFDLWSRLSNKSNTSVIPEVLYGYRMIKHSRQTSVKNYDKQLATAIGISNRSLMACNPELTEKGCEEVRALYWKFQLESITYRGIASIAHTLEGFCSRYGINHTEKAGLTSMVVRDVLQELKKSENWTDDVRTDLISTFYVASGLAGQANM</sequence>
<dbReference type="GO" id="GO:0016757">
    <property type="term" value="F:glycosyltransferase activity"/>
    <property type="evidence" value="ECO:0007669"/>
    <property type="project" value="UniProtKB-KW"/>
</dbReference>
<dbReference type="InterPro" id="IPR029044">
    <property type="entry name" value="Nucleotide-diphossugar_trans"/>
</dbReference>
<evidence type="ECO:0000313" key="5">
    <source>
        <dbReference type="EMBL" id="MBI5252486.1"/>
    </source>
</evidence>
<dbReference type="PANTHER" id="PTHR43685:SF5">
    <property type="entry name" value="GLYCOSYLTRANSFERASE EPSE-RELATED"/>
    <property type="match status" value="1"/>
</dbReference>
<dbReference type="AlphaFoldDB" id="A0A9D6V5I0"/>
<evidence type="ECO:0000256" key="2">
    <source>
        <dbReference type="ARBA" id="ARBA00022676"/>
    </source>
</evidence>
<comment type="caution">
    <text evidence="5">The sequence shown here is derived from an EMBL/GenBank/DDBJ whole genome shotgun (WGS) entry which is preliminary data.</text>
</comment>
<comment type="similarity">
    <text evidence="1">Belongs to the glycosyltransferase 2 family.</text>
</comment>
<dbReference type="Pfam" id="PF00535">
    <property type="entry name" value="Glycos_transf_2"/>
    <property type="match status" value="1"/>
</dbReference>
<evidence type="ECO:0000256" key="3">
    <source>
        <dbReference type="ARBA" id="ARBA00022679"/>
    </source>
</evidence>
<reference evidence="5" key="1">
    <citation type="submission" date="2020-07" db="EMBL/GenBank/DDBJ databases">
        <title>Huge and variable diversity of episymbiotic CPR bacteria and DPANN archaea in groundwater ecosystems.</title>
        <authorList>
            <person name="He C.Y."/>
            <person name="Keren R."/>
            <person name="Whittaker M."/>
            <person name="Farag I.F."/>
            <person name="Doudna J."/>
            <person name="Cate J.H.D."/>
            <person name="Banfield J.F."/>
        </authorList>
    </citation>
    <scope>NUCLEOTIDE SEQUENCE</scope>
    <source>
        <strain evidence="5">NC_groundwater_1664_Pr3_B-0.1um_52_9</strain>
    </source>
</reference>
<dbReference type="PANTHER" id="PTHR43685">
    <property type="entry name" value="GLYCOSYLTRANSFERASE"/>
    <property type="match status" value="1"/>
</dbReference>
<evidence type="ECO:0000256" key="1">
    <source>
        <dbReference type="ARBA" id="ARBA00006739"/>
    </source>
</evidence>
<evidence type="ECO:0000313" key="6">
    <source>
        <dbReference type="Proteomes" id="UP000807825"/>
    </source>
</evidence>
<organism evidence="5 6">
    <name type="scientific">Desulfomonile tiedjei</name>
    <dbReference type="NCBI Taxonomy" id="2358"/>
    <lineage>
        <taxon>Bacteria</taxon>
        <taxon>Pseudomonadati</taxon>
        <taxon>Thermodesulfobacteriota</taxon>
        <taxon>Desulfomonilia</taxon>
        <taxon>Desulfomonilales</taxon>
        <taxon>Desulfomonilaceae</taxon>
        <taxon>Desulfomonile</taxon>
    </lineage>
</organism>
<dbReference type="Gene3D" id="3.90.550.10">
    <property type="entry name" value="Spore Coat Polysaccharide Biosynthesis Protein SpsA, Chain A"/>
    <property type="match status" value="1"/>
</dbReference>
<dbReference type="InterPro" id="IPR050834">
    <property type="entry name" value="Glycosyltransf_2"/>
</dbReference>
<protein>
    <submittedName>
        <fullName evidence="5">Glycosyltransferase</fullName>
    </submittedName>
</protein>
<accession>A0A9D6V5I0</accession>
<feature type="domain" description="Glycosyltransferase 2-like" evidence="4">
    <location>
        <begin position="7"/>
        <end position="161"/>
    </location>
</feature>
<proteinExistence type="inferred from homology"/>
<dbReference type="EMBL" id="JACRDE010000613">
    <property type="protein sequence ID" value="MBI5252486.1"/>
    <property type="molecule type" value="Genomic_DNA"/>
</dbReference>
<name>A0A9D6V5I0_9BACT</name>
<gene>
    <name evidence="5" type="ORF">HY912_23575</name>
</gene>
<evidence type="ECO:0000259" key="4">
    <source>
        <dbReference type="Pfam" id="PF00535"/>
    </source>
</evidence>
<keyword evidence="3" id="KW-0808">Transferase</keyword>
<dbReference type="InterPro" id="IPR001173">
    <property type="entry name" value="Glyco_trans_2-like"/>
</dbReference>
<keyword evidence="2" id="KW-0328">Glycosyltransferase</keyword>